<dbReference type="Gene3D" id="1.10.4010.10">
    <property type="entry name" value="Type II deoxyuridine triphosphatase"/>
    <property type="match status" value="1"/>
</dbReference>
<dbReference type="EMBL" id="NOWF01000020">
    <property type="protein sequence ID" value="OYD06115.1"/>
    <property type="molecule type" value="Genomic_DNA"/>
</dbReference>
<evidence type="ECO:0000313" key="1">
    <source>
        <dbReference type="EMBL" id="OYD06115.1"/>
    </source>
</evidence>
<dbReference type="Pfam" id="PF08761">
    <property type="entry name" value="dUTPase_2"/>
    <property type="match status" value="1"/>
</dbReference>
<dbReference type="OrthoDB" id="5506143at2"/>
<sequence>MDLTKLFELQKALDDRIIDEKGLEGQDLYRMKVMALQVELSELAQEIGDVWKFWKEPKERNRERVREELVDCLHFLLSLGIDARVDPSIPRLASIKLNLFEHKLNLFEQLEACFRDFRVAYVGIQWEMAFWHFLGLVDLLGFKWSEVEAEYLRKNGINHQRLARREG</sequence>
<dbReference type="PIRSF" id="PIRSF030140">
    <property type="entry name" value="UCP030140"/>
    <property type="match status" value="1"/>
</dbReference>
<dbReference type="InterPro" id="IPR014871">
    <property type="entry name" value="dUTPase/dCTP_pyrophosphatase"/>
</dbReference>
<keyword evidence="2" id="KW-1185">Reference proteome</keyword>
<dbReference type="RefSeq" id="WP_094265999.1">
    <property type="nucleotide sequence ID" value="NZ_NOWF01000020.1"/>
</dbReference>
<dbReference type="InterPro" id="IPR016947">
    <property type="entry name" value="UCP030140"/>
</dbReference>
<accession>A0A235B3B4</accession>
<gene>
    <name evidence="1" type="ORF">CHM34_18020</name>
</gene>
<dbReference type="CDD" id="cd11527">
    <property type="entry name" value="NTP-PPase_dUTPase"/>
    <property type="match status" value="1"/>
</dbReference>
<evidence type="ECO:0008006" key="3">
    <source>
        <dbReference type="Google" id="ProtNLM"/>
    </source>
</evidence>
<proteinExistence type="predicted"/>
<name>A0A235B3B4_9BACL</name>
<dbReference type="Proteomes" id="UP000215459">
    <property type="component" value="Unassembled WGS sequence"/>
</dbReference>
<evidence type="ECO:0000313" key="2">
    <source>
        <dbReference type="Proteomes" id="UP000215459"/>
    </source>
</evidence>
<protein>
    <recommendedName>
        <fullName evidence="3">dUTPase</fullName>
    </recommendedName>
</protein>
<reference evidence="1 2" key="1">
    <citation type="submission" date="2017-07" db="EMBL/GenBank/DDBJ databases">
        <title>The genome sequence of Paludifilum halophilum highlights mechanisms for microbial adaptation to high salt environemnts.</title>
        <authorList>
            <person name="Belbahri L."/>
        </authorList>
    </citation>
    <scope>NUCLEOTIDE SEQUENCE [LARGE SCALE GENOMIC DNA]</scope>
    <source>
        <strain evidence="1 2">DSM 102817</strain>
    </source>
</reference>
<organism evidence="1 2">
    <name type="scientific">Paludifilum halophilum</name>
    <dbReference type="NCBI Taxonomy" id="1642702"/>
    <lineage>
        <taxon>Bacteria</taxon>
        <taxon>Bacillati</taxon>
        <taxon>Bacillota</taxon>
        <taxon>Bacilli</taxon>
        <taxon>Bacillales</taxon>
        <taxon>Thermoactinomycetaceae</taxon>
        <taxon>Paludifilum</taxon>
    </lineage>
</organism>
<comment type="caution">
    <text evidence="1">The sequence shown here is derived from an EMBL/GenBank/DDBJ whole genome shotgun (WGS) entry which is preliminary data.</text>
</comment>
<dbReference type="SUPFAM" id="SSF101386">
    <property type="entry name" value="all-alpha NTP pyrophosphatases"/>
    <property type="match status" value="1"/>
</dbReference>
<dbReference type="AlphaFoldDB" id="A0A235B3B4"/>